<protein>
    <submittedName>
        <fullName evidence="6">FGGY family carbohydrate kinase</fullName>
    </submittedName>
</protein>
<gene>
    <name evidence="6" type="ORF">WDU99_07890</name>
</gene>
<dbReference type="InterPro" id="IPR000577">
    <property type="entry name" value="Carb_kinase_FGGY"/>
</dbReference>
<comment type="similarity">
    <text evidence="1">Belongs to the FGGY kinase family.</text>
</comment>
<feature type="domain" description="Carbohydrate kinase FGGY N-terminal" evidence="4">
    <location>
        <begin position="4"/>
        <end position="246"/>
    </location>
</feature>
<dbReference type="PANTHER" id="PTHR43095">
    <property type="entry name" value="SUGAR KINASE"/>
    <property type="match status" value="1"/>
</dbReference>
<dbReference type="InterPro" id="IPR043129">
    <property type="entry name" value="ATPase_NBD"/>
</dbReference>
<dbReference type="RefSeq" id="WP_337331899.1">
    <property type="nucleotide sequence ID" value="NZ_JBBDGM010000005.1"/>
</dbReference>
<keyword evidence="7" id="KW-1185">Reference proteome</keyword>
<evidence type="ECO:0000256" key="2">
    <source>
        <dbReference type="ARBA" id="ARBA00022679"/>
    </source>
</evidence>
<evidence type="ECO:0000259" key="5">
    <source>
        <dbReference type="Pfam" id="PF02782"/>
    </source>
</evidence>
<dbReference type="SUPFAM" id="SSF53067">
    <property type="entry name" value="Actin-like ATPase domain"/>
    <property type="match status" value="2"/>
</dbReference>
<dbReference type="InterPro" id="IPR018485">
    <property type="entry name" value="FGGY_C"/>
</dbReference>
<dbReference type="EMBL" id="JBBDGM010000005">
    <property type="protein sequence ID" value="MEJ1088233.1"/>
    <property type="molecule type" value="Genomic_DNA"/>
</dbReference>
<evidence type="ECO:0000256" key="3">
    <source>
        <dbReference type="ARBA" id="ARBA00022777"/>
    </source>
</evidence>
<feature type="domain" description="Carbohydrate kinase FGGY C-terminal" evidence="5">
    <location>
        <begin position="257"/>
        <end position="454"/>
    </location>
</feature>
<dbReference type="InterPro" id="IPR018484">
    <property type="entry name" value="FGGY_N"/>
</dbReference>
<dbReference type="Proteomes" id="UP001371224">
    <property type="component" value="Unassembled WGS sequence"/>
</dbReference>
<dbReference type="PANTHER" id="PTHR43095:SF1">
    <property type="entry name" value="AUTOINDUCER-2 KINASE"/>
    <property type="match status" value="1"/>
</dbReference>
<evidence type="ECO:0000259" key="4">
    <source>
        <dbReference type="Pfam" id="PF00370"/>
    </source>
</evidence>
<dbReference type="Pfam" id="PF02782">
    <property type="entry name" value="FGGY_C"/>
    <property type="match status" value="1"/>
</dbReference>
<proteinExistence type="inferred from homology"/>
<evidence type="ECO:0000313" key="7">
    <source>
        <dbReference type="Proteomes" id="UP001371224"/>
    </source>
</evidence>
<evidence type="ECO:0000256" key="1">
    <source>
        <dbReference type="ARBA" id="ARBA00009156"/>
    </source>
</evidence>
<evidence type="ECO:0000313" key="6">
    <source>
        <dbReference type="EMBL" id="MEJ1088233.1"/>
    </source>
</evidence>
<dbReference type="Gene3D" id="3.30.420.40">
    <property type="match status" value="2"/>
</dbReference>
<keyword evidence="2" id="KW-0808">Transferase</keyword>
<accession>A0ABU8LC08</accession>
<keyword evidence="3 6" id="KW-0418">Kinase</keyword>
<dbReference type="InterPro" id="IPR050406">
    <property type="entry name" value="FGGY_Carb_Kinase"/>
</dbReference>
<sequence>MTPVYLAIDAGTGSARALAFDADGTLVARAAHEWTHAAVPGHPGGTVFDTTGGWHAISAAIADVVAALDGRPVASVAASSMREGFVLYDADGTELWACPNTDGRARAEADDLVAEGVADDIYRIGGDWVSITAPARLRWIARHQADILARTRHLGMLSDWVTTRLTGEFVTEPTCGSSSALFDLSARDWSAELASAVGIDRGILPSVAECGQIVGRVTSEAAAATGLAVGTPVVTGGADTQLALHGIGAREGLPTIVAGTFWQTTAVLSEPLVDPKRRLRTLCHVDDGAWMMEGIGFLSGLAMRWFRDAFCPDAVAEAAANGRSAFDIMESWAADVPVGANGIVAAMANTMQADAWRHAAPTFTGFDINDSAGSSRGAFVRAIEESAAIVAASHLDILSSLTGGAATAVGHVTFTGGSSAGALWPNIIAGFTGLETRVTPAPEATAYGAARLAAQGVGADLPTMSEPDRIVAVDESTRETYREVRERWHRIYDDVMSISGQDLPPLFTPPGATTSQTL</sequence>
<comment type="caution">
    <text evidence="6">The sequence shown here is derived from an EMBL/GenBank/DDBJ whole genome shotgun (WGS) entry which is preliminary data.</text>
</comment>
<dbReference type="Pfam" id="PF00370">
    <property type="entry name" value="FGGY_N"/>
    <property type="match status" value="1"/>
</dbReference>
<dbReference type="PIRSF" id="PIRSF000538">
    <property type="entry name" value="GlpK"/>
    <property type="match status" value="1"/>
</dbReference>
<reference evidence="6 7" key="1">
    <citation type="submission" date="2024-02" db="EMBL/GenBank/DDBJ databases">
        <authorList>
            <person name="Saticioglu I.B."/>
        </authorList>
    </citation>
    <scope>NUCLEOTIDE SEQUENCE [LARGE SCALE GENOMIC DNA]</scope>
    <source>
        <strain evidence="6 7">Mu-80</strain>
    </source>
</reference>
<dbReference type="GO" id="GO:0016301">
    <property type="term" value="F:kinase activity"/>
    <property type="evidence" value="ECO:0007669"/>
    <property type="project" value="UniProtKB-KW"/>
</dbReference>
<organism evidence="6 7">
    <name type="scientific">Microbacterium bandirmense</name>
    <dbReference type="NCBI Taxonomy" id="3122050"/>
    <lineage>
        <taxon>Bacteria</taxon>
        <taxon>Bacillati</taxon>
        <taxon>Actinomycetota</taxon>
        <taxon>Actinomycetes</taxon>
        <taxon>Micrococcales</taxon>
        <taxon>Microbacteriaceae</taxon>
        <taxon>Microbacterium</taxon>
    </lineage>
</organism>
<name>A0ABU8LC08_9MICO</name>